<dbReference type="EMBL" id="JACAGC010000011">
    <property type="protein sequence ID" value="KAF6333392.1"/>
    <property type="molecule type" value="Genomic_DNA"/>
</dbReference>
<evidence type="ECO:0008006" key="4">
    <source>
        <dbReference type="Google" id="ProtNLM"/>
    </source>
</evidence>
<organism evidence="2 3">
    <name type="scientific">Rhinolophus ferrumequinum</name>
    <name type="common">Greater horseshoe bat</name>
    <dbReference type="NCBI Taxonomy" id="59479"/>
    <lineage>
        <taxon>Eukaryota</taxon>
        <taxon>Metazoa</taxon>
        <taxon>Chordata</taxon>
        <taxon>Craniata</taxon>
        <taxon>Vertebrata</taxon>
        <taxon>Euteleostomi</taxon>
        <taxon>Mammalia</taxon>
        <taxon>Eutheria</taxon>
        <taxon>Laurasiatheria</taxon>
        <taxon>Chiroptera</taxon>
        <taxon>Yinpterochiroptera</taxon>
        <taxon>Rhinolophoidea</taxon>
        <taxon>Rhinolophidae</taxon>
        <taxon>Rhinolophinae</taxon>
        <taxon>Rhinolophus</taxon>
    </lineage>
</organism>
<accession>A0A7J7W7M2</accession>
<feature type="coiled-coil region" evidence="1">
    <location>
        <begin position="75"/>
        <end position="102"/>
    </location>
</feature>
<dbReference type="Proteomes" id="UP000585614">
    <property type="component" value="Unassembled WGS sequence"/>
</dbReference>
<name>A0A7J7W7M2_RHIFE</name>
<reference evidence="2 3" key="1">
    <citation type="journal article" date="2020" name="Nature">
        <title>Six reference-quality genomes reveal evolution of bat adaptations.</title>
        <authorList>
            <person name="Jebb D."/>
            <person name="Huang Z."/>
            <person name="Pippel M."/>
            <person name="Hughes G.M."/>
            <person name="Lavrichenko K."/>
            <person name="Devanna P."/>
            <person name="Winkler S."/>
            <person name="Jermiin L.S."/>
            <person name="Skirmuntt E.C."/>
            <person name="Katzourakis A."/>
            <person name="Burkitt-Gray L."/>
            <person name="Ray D.A."/>
            <person name="Sullivan K.A.M."/>
            <person name="Roscito J.G."/>
            <person name="Kirilenko B.M."/>
            <person name="Davalos L.M."/>
            <person name="Corthals A.P."/>
            <person name="Power M.L."/>
            <person name="Jones G."/>
            <person name="Ransome R.D."/>
            <person name="Dechmann D.K.N."/>
            <person name="Locatelli A.G."/>
            <person name="Puechmaille S.J."/>
            <person name="Fedrigo O."/>
            <person name="Jarvis E.D."/>
            <person name="Hiller M."/>
            <person name="Vernes S.C."/>
            <person name="Myers E.W."/>
            <person name="Teeling E.C."/>
        </authorList>
    </citation>
    <scope>NUCLEOTIDE SEQUENCE [LARGE SCALE GENOMIC DNA]</scope>
    <source>
        <strain evidence="2">MRhiFer1</strain>
        <tissue evidence="2">Lung</tissue>
    </source>
</reference>
<comment type="caution">
    <text evidence="2">The sequence shown here is derived from an EMBL/GenBank/DDBJ whole genome shotgun (WGS) entry which is preliminary data.</text>
</comment>
<proteinExistence type="predicted"/>
<evidence type="ECO:0000256" key="1">
    <source>
        <dbReference type="SAM" id="Coils"/>
    </source>
</evidence>
<protein>
    <recommendedName>
        <fullName evidence="4">Interferon-induced very large GTPase 1-like</fullName>
    </recommendedName>
</protein>
<evidence type="ECO:0000313" key="2">
    <source>
        <dbReference type="EMBL" id="KAF6333392.1"/>
    </source>
</evidence>
<sequence>MLREVGLEVEYWLPKLQEHLGVTCAQALQHLKEKDLQQLKSQAQYPWEKRALEKLLLLPHPISLSEFQESQVEMIKEKQKKTEQVQQELKDLLLEGRQQEEAARKREAELRQVVEIPKEYWPPPENSLREVMGNMDTQLNLTEGTLSHKQNLPDRDLGTQMDTKEFKSTQAESMFTQTMEMLGFSITSSAKGGGWGFSWETGMDHSKHSESKETHQSSSDHSYFCSTKFIYFPLSSFHFPIDQLQFSKAALQELKYIEDILGQPEGLDILPLLRHRVEAFFHRFGSHANQSPLHLGGIYWWKAISEGFQSEQLAEVKELSAESLNSYIRGSYSGFGVKVAASVNVSGSYSNVSSQSTT</sequence>
<evidence type="ECO:0000313" key="3">
    <source>
        <dbReference type="Proteomes" id="UP000585614"/>
    </source>
</evidence>
<dbReference type="AlphaFoldDB" id="A0A7J7W7M2"/>
<gene>
    <name evidence="2" type="ORF">mRhiFer1_008152</name>
</gene>
<keyword evidence="1" id="KW-0175">Coiled coil</keyword>